<sequence length="180" mass="20491">MIEEPPRYILITGAAGTGTTTLARALAAEWQLAHLEADDYLWLPSDPPYQHLADKDLRDEHLLVQIRCAARAVVAGSIMGWGQALEDIFDLVVFLALPVELRLERLERREIERFGRAKPEFLEWAAQYEDGSAPGRSLARHQEWLSRRSCPVLRLEGDMSVAQRLRRILDVIRDPSQPRA</sequence>
<dbReference type="InterPro" id="IPR027417">
    <property type="entry name" value="P-loop_NTPase"/>
</dbReference>
<organism evidence="1 2">
    <name type="scientific">Pseudomonas versuta</name>
    <dbReference type="NCBI Taxonomy" id="1788301"/>
    <lineage>
        <taxon>Bacteria</taxon>
        <taxon>Pseudomonadati</taxon>
        <taxon>Pseudomonadota</taxon>
        <taxon>Gammaproteobacteria</taxon>
        <taxon>Pseudomonadales</taxon>
        <taxon>Pseudomonadaceae</taxon>
        <taxon>Pseudomonas</taxon>
    </lineage>
</organism>
<dbReference type="InterPro" id="IPR052922">
    <property type="entry name" value="Cytidylate_Kinase-2"/>
</dbReference>
<gene>
    <name evidence="1" type="ORF">BOH74_17465</name>
</gene>
<proteinExistence type="predicted"/>
<dbReference type="Gene3D" id="3.40.50.300">
    <property type="entry name" value="P-loop containing nucleotide triphosphate hydrolases"/>
    <property type="match status" value="1"/>
</dbReference>
<name>A0A853ZVF0_9PSED</name>
<dbReference type="RefSeq" id="WP_073510142.1">
    <property type="nucleotide sequence ID" value="NZ_MPJD01000028.1"/>
</dbReference>
<dbReference type="EMBL" id="MPJD01000028">
    <property type="protein sequence ID" value="OKA19920.1"/>
    <property type="molecule type" value="Genomic_DNA"/>
</dbReference>
<dbReference type="PANTHER" id="PTHR37816">
    <property type="entry name" value="YALI0E33011P"/>
    <property type="match status" value="1"/>
</dbReference>
<accession>A0A853ZVF0</accession>
<dbReference type="Pfam" id="PF13238">
    <property type="entry name" value="AAA_18"/>
    <property type="match status" value="1"/>
</dbReference>
<evidence type="ECO:0000313" key="1">
    <source>
        <dbReference type="EMBL" id="OKA19920.1"/>
    </source>
</evidence>
<reference evidence="1 2" key="1">
    <citation type="submission" date="2016-11" db="EMBL/GenBank/DDBJ databases">
        <title>Draft genome of Pseudomonas versuta A4R1.12.</title>
        <authorList>
            <person name="See-Too W.-S."/>
        </authorList>
    </citation>
    <scope>NUCLEOTIDE SEQUENCE [LARGE SCALE GENOMIC DNA]</scope>
    <source>
        <strain evidence="1 2">A4R1.12</strain>
    </source>
</reference>
<dbReference type="PANTHER" id="PTHR37816:SF2">
    <property type="entry name" value="DNA TOPOLOGY MODULATION PROTEIN FLAR-RELATED PROTEIN"/>
    <property type="match status" value="1"/>
</dbReference>
<evidence type="ECO:0008006" key="3">
    <source>
        <dbReference type="Google" id="ProtNLM"/>
    </source>
</evidence>
<dbReference type="Proteomes" id="UP000185990">
    <property type="component" value="Unassembled WGS sequence"/>
</dbReference>
<dbReference type="SUPFAM" id="SSF52540">
    <property type="entry name" value="P-loop containing nucleoside triphosphate hydrolases"/>
    <property type="match status" value="1"/>
</dbReference>
<evidence type="ECO:0000313" key="2">
    <source>
        <dbReference type="Proteomes" id="UP000185990"/>
    </source>
</evidence>
<dbReference type="AlphaFoldDB" id="A0A853ZVF0"/>
<comment type="caution">
    <text evidence="1">The sequence shown here is derived from an EMBL/GenBank/DDBJ whole genome shotgun (WGS) entry which is preliminary data.</text>
</comment>
<protein>
    <recommendedName>
        <fullName evidence="3">Adenylate kinase</fullName>
    </recommendedName>
</protein>